<evidence type="ECO:0000313" key="5">
    <source>
        <dbReference type="EMBL" id="WGZ89554.1"/>
    </source>
</evidence>
<evidence type="ECO:0000256" key="3">
    <source>
        <dbReference type="ARBA" id="ARBA00023080"/>
    </source>
</evidence>
<dbReference type="EMBL" id="CP124755">
    <property type="protein sequence ID" value="WGZ89554.1"/>
    <property type="molecule type" value="Genomic_DNA"/>
</dbReference>
<comment type="cofactor">
    <cofactor evidence="1 4">
        <name>a divalent metal cation</name>
        <dbReference type="ChEBI" id="CHEBI:60240"/>
    </cofactor>
</comment>
<comment type="subcellular location">
    <subcellularLocation>
        <location evidence="4">Cytoplasm</location>
    </subcellularLocation>
</comment>
<dbReference type="AlphaFoldDB" id="A0AA95H7B1"/>
<dbReference type="PIRSF" id="PIRSF006305">
    <property type="entry name" value="Maf"/>
    <property type="match status" value="1"/>
</dbReference>
<dbReference type="InterPro" id="IPR029001">
    <property type="entry name" value="ITPase-like_fam"/>
</dbReference>
<dbReference type="Pfam" id="PF02545">
    <property type="entry name" value="Maf"/>
    <property type="match status" value="1"/>
</dbReference>
<dbReference type="PANTHER" id="PTHR43213">
    <property type="entry name" value="BIFUNCTIONAL DTTP/UTP PYROPHOSPHATASE/METHYLTRANSFERASE PROTEIN-RELATED"/>
    <property type="match status" value="1"/>
</dbReference>
<dbReference type="EC" id="3.6.1.9" evidence="4"/>
<dbReference type="Proteomes" id="UP001300672">
    <property type="component" value="Chromosome"/>
</dbReference>
<gene>
    <name evidence="5" type="ORF">QJT80_08530</name>
</gene>
<evidence type="ECO:0000256" key="1">
    <source>
        <dbReference type="ARBA" id="ARBA00001968"/>
    </source>
</evidence>
<comment type="caution">
    <text evidence="4">Lacks conserved residue(s) required for the propagation of feature annotation.</text>
</comment>
<comment type="similarity">
    <text evidence="4">Belongs to the Maf family. YhdE subfamily.</text>
</comment>
<accession>A0AA95H7B1</accession>
<reference evidence="5" key="2">
    <citation type="submission" date="2023-04" db="EMBL/GenBank/DDBJ databases">
        <authorList>
            <person name="Beletskiy A.V."/>
            <person name="Mardanov A.V."/>
            <person name="Ravin N.V."/>
        </authorList>
    </citation>
    <scope>NUCLEOTIDE SEQUENCE</scope>
    <source>
        <strain evidence="5">GKL-01</strain>
    </source>
</reference>
<feature type="active site" description="Proton acceptor" evidence="4">
    <location>
        <position position="72"/>
    </location>
</feature>
<feature type="site" description="Important for substrate specificity" evidence="4">
    <location>
        <position position="73"/>
    </location>
</feature>
<comment type="catalytic activity">
    <reaction evidence="4">
        <text>UTP + H2O = UMP + diphosphate + H(+)</text>
        <dbReference type="Rhea" id="RHEA:29395"/>
        <dbReference type="ChEBI" id="CHEBI:15377"/>
        <dbReference type="ChEBI" id="CHEBI:15378"/>
        <dbReference type="ChEBI" id="CHEBI:33019"/>
        <dbReference type="ChEBI" id="CHEBI:46398"/>
        <dbReference type="ChEBI" id="CHEBI:57865"/>
        <dbReference type="EC" id="3.6.1.9"/>
    </reaction>
</comment>
<reference evidence="5" key="1">
    <citation type="journal article" date="2023" name="Int. J. Mol. Sci.">
        <title>Metagenomics Revealed a New Genus 'Candidatus Thiocaldithrix dubininis' gen. nov., sp. nov. and a New Species 'Candidatus Thiothrix putei' sp. nov. in the Family Thiotrichaceae, Some Members of Which Have Traits of Both Na+- and H+-Motive Energetics.</title>
        <authorList>
            <person name="Ravin N.V."/>
            <person name="Muntyan M.S."/>
            <person name="Smolyakov D.D."/>
            <person name="Rudenko T.S."/>
            <person name="Beletsky A.V."/>
            <person name="Mardanov A.V."/>
            <person name="Grabovich M.Y."/>
        </authorList>
    </citation>
    <scope>NUCLEOTIDE SEQUENCE</scope>
    <source>
        <strain evidence="5">GKL-01</strain>
    </source>
</reference>
<name>A0AA95H7B1_9GAMM</name>
<keyword evidence="2 4" id="KW-0378">Hydrolase</keyword>
<dbReference type="HAMAP" id="MF_00528">
    <property type="entry name" value="Maf"/>
    <property type="match status" value="1"/>
</dbReference>
<dbReference type="KEGG" id="tdu:QJT80_08530"/>
<protein>
    <recommendedName>
        <fullName evidence="4">dTTP/UTP pyrophosphatase</fullName>
        <shortName evidence="4">dTTPase/UTPase</shortName>
        <ecNumber evidence="4">3.6.1.9</ecNumber>
    </recommendedName>
    <alternativeName>
        <fullName evidence="4">Nucleoside triphosphate pyrophosphatase</fullName>
    </alternativeName>
    <alternativeName>
        <fullName evidence="4">Nucleotide pyrophosphatase</fullName>
        <shortName evidence="4">Nucleotide PPase</shortName>
    </alternativeName>
</protein>
<dbReference type="GO" id="GO:0009117">
    <property type="term" value="P:nucleotide metabolic process"/>
    <property type="evidence" value="ECO:0007669"/>
    <property type="project" value="UniProtKB-KW"/>
</dbReference>
<dbReference type="GO" id="GO:0047429">
    <property type="term" value="F:nucleoside triphosphate diphosphatase activity"/>
    <property type="evidence" value="ECO:0007669"/>
    <property type="project" value="UniProtKB-EC"/>
</dbReference>
<comment type="catalytic activity">
    <reaction evidence="4">
        <text>dTTP + H2O = dTMP + diphosphate + H(+)</text>
        <dbReference type="Rhea" id="RHEA:28534"/>
        <dbReference type="ChEBI" id="CHEBI:15377"/>
        <dbReference type="ChEBI" id="CHEBI:15378"/>
        <dbReference type="ChEBI" id="CHEBI:33019"/>
        <dbReference type="ChEBI" id="CHEBI:37568"/>
        <dbReference type="ChEBI" id="CHEBI:63528"/>
        <dbReference type="EC" id="3.6.1.9"/>
    </reaction>
</comment>
<proteinExistence type="inferred from homology"/>
<feature type="site" description="Important for substrate specificity" evidence="4">
    <location>
        <position position="155"/>
    </location>
</feature>
<dbReference type="NCBIfam" id="TIGR00172">
    <property type="entry name" value="maf"/>
    <property type="match status" value="1"/>
</dbReference>
<keyword evidence="3 4" id="KW-0546">Nucleotide metabolism</keyword>
<sequence length="195" mass="21703">MSTAQLILASASPRRRELLEQIGLHYVVQVADIDESPLPHETATALVKRLALEKAQAVWNLSDKRLPVLGADTLGLLADELLVKPKDFADAQRMLRQMSNQWHDIYTAVALVDQHRQQVLLNHSRVKLRNIADDEILAYWQSGEPQDKAGAYAIQGRAAIFVERLEGSYSAVMGLPLFETAQLLQAAGIHPLHNN</sequence>
<dbReference type="PANTHER" id="PTHR43213:SF5">
    <property type="entry name" value="BIFUNCTIONAL DTTP_UTP PYROPHOSPHATASE_METHYLTRANSFERASE PROTEIN-RELATED"/>
    <property type="match status" value="1"/>
</dbReference>
<keyword evidence="4" id="KW-0963">Cytoplasm</keyword>
<dbReference type="Gene3D" id="3.90.950.10">
    <property type="match status" value="1"/>
</dbReference>
<dbReference type="InterPro" id="IPR003697">
    <property type="entry name" value="Maf-like"/>
</dbReference>
<feature type="site" description="Important for substrate specificity" evidence="4">
    <location>
        <position position="14"/>
    </location>
</feature>
<dbReference type="CDD" id="cd00555">
    <property type="entry name" value="Maf"/>
    <property type="match status" value="1"/>
</dbReference>
<evidence type="ECO:0000256" key="2">
    <source>
        <dbReference type="ARBA" id="ARBA00022801"/>
    </source>
</evidence>
<evidence type="ECO:0000256" key="4">
    <source>
        <dbReference type="HAMAP-Rule" id="MF_00528"/>
    </source>
</evidence>
<dbReference type="SUPFAM" id="SSF52972">
    <property type="entry name" value="ITPase-like"/>
    <property type="match status" value="1"/>
</dbReference>
<dbReference type="GO" id="GO:0005737">
    <property type="term" value="C:cytoplasm"/>
    <property type="evidence" value="ECO:0007669"/>
    <property type="project" value="UniProtKB-SubCell"/>
</dbReference>
<organism evidence="5">
    <name type="scientific">Candidatus Thiocaldithrix dubininis</name>
    <dbReference type="NCBI Taxonomy" id="3080823"/>
    <lineage>
        <taxon>Bacteria</taxon>
        <taxon>Pseudomonadati</taxon>
        <taxon>Pseudomonadota</taxon>
        <taxon>Gammaproteobacteria</taxon>
        <taxon>Thiotrichales</taxon>
        <taxon>Thiotrichaceae</taxon>
        <taxon>Candidatus Thiocaldithrix</taxon>
    </lineage>
</organism>
<comment type="function">
    <text evidence="4">Nucleoside triphosphate pyrophosphatase that hydrolyzes dTTP and UTP. May have a dual role in cell division arrest and in preventing the incorporation of modified nucleotides into cellular nucleic acids.</text>
</comment>